<dbReference type="Gene3D" id="1.20.120.330">
    <property type="entry name" value="Nucleotidyltransferases domain 2"/>
    <property type="match status" value="1"/>
</dbReference>
<evidence type="ECO:0000256" key="2">
    <source>
        <dbReference type="SAM" id="MobiDB-lite"/>
    </source>
</evidence>
<dbReference type="SUPFAM" id="SSF57667">
    <property type="entry name" value="beta-beta-alpha zinc fingers"/>
    <property type="match status" value="1"/>
</dbReference>
<keyword evidence="1" id="KW-0479">Metal-binding</keyword>
<feature type="region of interest" description="Disordered" evidence="2">
    <location>
        <begin position="255"/>
        <end position="310"/>
    </location>
</feature>
<dbReference type="PROSITE" id="PS00028">
    <property type="entry name" value="ZINC_FINGER_C2H2_1"/>
    <property type="match status" value="1"/>
</dbReference>
<evidence type="ECO:0000313" key="5">
    <source>
        <dbReference type="Proteomes" id="UP001301769"/>
    </source>
</evidence>
<feature type="region of interest" description="Disordered" evidence="2">
    <location>
        <begin position="325"/>
        <end position="351"/>
    </location>
</feature>
<dbReference type="InterPro" id="IPR036236">
    <property type="entry name" value="Znf_C2H2_sf"/>
</dbReference>
<feature type="domain" description="C2H2-type" evidence="3">
    <location>
        <begin position="303"/>
        <end position="330"/>
    </location>
</feature>
<sequence>PPRCPRSDDGPVAPPPLGSPDLRLPVFHSSDPYPARNGASSFDNNVIDDGPAFADIDITTMNGFTFNQAPGYGYDPSAYNQAPVNGFPGPGFAQPQPESSATTRRFAEKAYRDLDEECDKLADELDATKSSLESTRNQLTTTQSELKASQSSLRTTNEKLATTQSELEKAQSSLSTTRGHLTAAQSKLKAAQSSRQAPLSISPVMTVAIEPTLTTTSTALTAPISTALTTISTAQTSTAPTTTLTTSLTALSLSNNQEVKRLPEDYPPSECPPSERSKQADPIRSTDPIHRTKSPRRTDPPSHRCAPCGASFESRNQLFNHLDTERHRRPAKPTTTAKTQGQSWDGNDKHGMGTTSMGWDQSSWDGNTVHGNKHDGTMDRSQMMDLFQTMLHTLQQAK</sequence>
<dbReference type="PROSITE" id="PS50157">
    <property type="entry name" value="ZINC_FINGER_C2H2_2"/>
    <property type="match status" value="1"/>
</dbReference>
<dbReference type="AlphaFoldDB" id="A0AAN6XSR6"/>
<organism evidence="4 5">
    <name type="scientific">Rhypophila decipiens</name>
    <dbReference type="NCBI Taxonomy" id="261697"/>
    <lineage>
        <taxon>Eukaryota</taxon>
        <taxon>Fungi</taxon>
        <taxon>Dikarya</taxon>
        <taxon>Ascomycota</taxon>
        <taxon>Pezizomycotina</taxon>
        <taxon>Sordariomycetes</taxon>
        <taxon>Sordariomycetidae</taxon>
        <taxon>Sordariales</taxon>
        <taxon>Naviculisporaceae</taxon>
        <taxon>Rhypophila</taxon>
    </lineage>
</organism>
<reference evidence="4" key="2">
    <citation type="submission" date="2023-05" db="EMBL/GenBank/DDBJ databases">
        <authorList>
            <consortium name="Lawrence Berkeley National Laboratory"/>
            <person name="Steindorff A."/>
            <person name="Hensen N."/>
            <person name="Bonometti L."/>
            <person name="Westerberg I."/>
            <person name="Brannstrom I.O."/>
            <person name="Guillou S."/>
            <person name="Cros-Aarteil S."/>
            <person name="Calhoun S."/>
            <person name="Haridas S."/>
            <person name="Kuo A."/>
            <person name="Mondo S."/>
            <person name="Pangilinan J."/>
            <person name="Riley R."/>
            <person name="Labutti K."/>
            <person name="Andreopoulos B."/>
            <person name="Lipzen A."/>
            <person name="Chen C."/>
            <person name="Yanf M."/>
            <person name="Daum C."/>
            <person name="Ng V."/>
            <person name="Clum A."/>
            <person name="Ohm R."/>
            <person name="Martin F."/>
            <person name="Silar P."/>
            <person name="Natvig D."/>
            <person name="Lalanne C."/>
            <person name="Gautier V."/>
            <person name="Ament-Velasquez S.L."/>
            <person name="Kruys A."/>
            <person name="Hutchinson M.I."/>
            <person name="Powell A.J."/>
            <person name="Barry K."/>
            <person name="Miller A.N."/>
            <person name="Grigoriev I.V."/>
            <person name="Debuchy R."/>
            <person name="Gladieux P."/>
            <person name="Thoren M.H."/>
            <person name="Johannesson H."/>
        </authorList>
    </citation>
    <scope>NUCLEOTIDE SEQUENCE</scope>
    <source>
        <strain evidence="4">PSN293</strain>
    </source>
</reference>
<dbReference type="GO" id="GO:0008270">
    <property type="term" value="F:zinc ion binding"/>
    <property type="evidence" value="ECO:0007669"/>
    <property type="project" value="UniProtKB-KW"/>
</dbReference>
<keyword evidence="1" id="KW-0862">Zinc</keyword>
<feature type="compositionally biased region" description="Polar residues" evidence="2">
    <location>
        <begin position="333"/>
        <end position="345"/>
    </location>
</feature>
<name>A0AAN6XSR6_9PEZI</name>
<dbReference type="Proteomes" id="UP001301769">
    <property type="component" value="Unassembled WGS sequence"/>
</dbReference>
<dbReference type="Gene3D" id="3.30.160.60">
    <property type="entry name" value="Classic Zinc Finger"/>
    <property type="match status" value="1"/>
</dbReference>
<dbReference type="SUPFAM" id="SSF57997">
    <property type="entry name" value="Tropomyosin"/>
    <property type="match status" value="1"/>
</dbReference>
<proteinExistence type="predicted"/>
<comment type="caution">
    <text evidence="4">The sequence shown here is derived from an EMBL/GenBank/DDBJ whole genome shotgun (WGS) entry which is preliminary data.</text>
</comment>
<keyword evidence="1" id="KW-0863">Zinc-finger</keyword>
<feature type="region of interest" description="Disordered" evidence="2">
    <location>
        <begin position="1"/>
        <end position="42"/>
    </location>
</feature>
<evidence type="ECO:0000313" key="4">
    <source>
        <dbReference type="EMBL" id="KAK4205920.1"/>
    </source>
</evidence>
<accession>A0AAN6XSR6</accession>
<gene>
    <name evidence="4" type="ORF">QBC37DRAFT_462942</name>
</gene>
<reference evidence="4" key="1">
    <citation type="journal article" date="2023" name="Mol. Phylogenet. Evol.">
        <title>Genome-scale phylogeny and comparative genomics of the fungal order Sordariales.</title>
        <authorList>
            <person name="Hensen N."/>
            <person name="Bonometti L."/>
            <person name="Westerberg I."/>
            <person name="Brannstrom I.O."/>
            <person name="Guillou S."/>
            <person name="Cros-Aarteil S."/>
            <person name="Calhoun S."/>
            <person name="Haridas S."/>
            <person name="Kuo A."/>
            <person name="Mondo S."/>
            <person name="Pangilinan J."/>
            <person name="Riley R."/>
            <person name="LaButti K."/>
            <person name="Andreopoulos B."/>
            <person name="Lipzen A."/>
            <person name="Chen C."/>
            <person name="Yan M."/>
            <person name="Daum C."/>
            <person name="Ng V."/>
            <person name="Clum A."/>
            <person name="Steindorff A."/>
            <person name="Ohm R.A."/>
            <person name="Martin F."/>
            <person name="Silar P."/>
            <person name="Natvig D.O."/>
            <person name="Lalanne C."/>
            <person name="Gautier V."/>
            <person name="Ament-Velasquez S.L."/>
            <person name="Kruys A."/>
            <person name="Hutchinson M.I."/>
            <person name="Powell A.J."/>
            <person name="Barry K."/>
            <person name="Miller A.N."/>
            <person name="Grigoriev I.V."/>
            <person name="Debuchy R."/>
            <person name="Gladieux P."/>
            <person name="Hiltunen Thoren M."/>
            <person name="Johannesson H."/>
        </authorList>
    </citation>
    <scope>NUCLEOTIDE SEQUENCE</scope>
    <source>
        <strain evidence="4">PSN293</strain>
    </source>
</reference>
<feature type="non-terminal residue" evidence="4">
    <location>
        <position position="1"/>
    </location>
</feature>
<keyword evidence="5" id="KW-1185">Reference proteome</keyword>
<feature type="region of interest" description="Disordered" evidence="2">
    <location>
        <begin position="130"/>
        <end position="179"/>
    </location>
</feature>
<dbReference type="EMBL" id="MU858623">
    <property type="protein sequence ID" value="KAK4205920.1"/>
    <property type="molecule type" value="Genomic_DNA"/>
</dbReference>
<protein>
    <recommendedName>
        <fullName evidence="3">C2H2-type domain-containing protein</fullName>
    </recommendedName>
</protein>
<evidence type="ECO:0000259" key="3">
    <source>
        <dbReference type="PROSITE" id="PS50157"/>
    </source>
</evidence>
<evidence type="ECO:0000256" key="1">
    <source>
        <dbReference type="PROSITE-ProRule" id="PRU00042"/>
    </source>
</evidence>
<dbReference type="InterPro" id="IPR013087">
    <property type="entry name" value="Znf_C2H2_type"/>
</dbReference>